<feature type="region of interest" description="Disordered" evidence="1">
    <location>
        <begin position="1"/>
        <end position="103"/>
    </location>
</feature>
<keyword evidence="3" id="KW-1185">Reference proteome</keyword>
<evidence type="ECO:0000313" key="3">
    <source>
        <dbReference type="Proteomes" id="UP001066276"/>
    </source>
</evidence>
<gene>
    <name evidence="2" type="ORF">NDU88_008337</name>
</gene>
<organism evidence="2 3">
    <name type="scientific">Pleurodeles waltl</name>
    <name type="common">Iberian ribbed newt</name>
    <dbReference type="NCBI Taxonomy" id="8319"/>
    <lineage>
        <taxon>Eukaryota</taxon>
        <taxon>Metazoa</taxon>
        <taxon>Chordata</taxon>
        <taxon>Craniata</taxon>
        <taxon>Vertebrata</taxon>
        <taxon>Euteleostomi</taxon>
        <taxon>Amphibia</taxon>
        <taxon>Batrachia</taxon>
        <taxon>Caudata</taxon>
        <taxon>Salamandroidea</taxon>
        <taxon>Salamandridae</taxon>
        <taxon>Pleurodelinae</taxon>
        <taxon>Pleurodeles</taxon>
    </lineage>
</organism>
<comment type="caution">
    <text evidence="2">The sequence shown here is derived from an EMBL/GenBank/DDBJ whole genome shotgun (WGS) entry which is preliminary data.</text>
</comment>
<dbReference type="AlphaFoldDB" id="A0AAV7QSI9"/>
<feature type="compositionally biased region" description="Acidic residues" evidence="1">
    <location>
        <begin position="77"/>
        <end position="94"/>
    </location>
</feature>
<accession>A0AAV7QSI9</accession>
<name>A0AAV7QSI9_PLEWA</name>
<evidence type="ECO:0000256" key="1">
    <source>
        <dbReference type="SAM" id="MobiDB-lite"/>
    </source>
</evidence>
<sequence>MRVGPIDECPGGTPSSNPRSHMHANPEEKGCCGVLEEERRDTKEVAQDIGAERKSNKDGTEVRGRLEVAGSERTAESGEESGEAEGAQETEFPAEDEKTPKDAEITRHVLGRTWLMQGMSICFTFYCLFMKFE</sequence>
<proteinExistence type="predicted"/>
<dbReference type="EMBL" id="JANPWB010000010">
    <property type="protein sequence ID" value="KAJ1142009.1"/>
    <property type="molecule type" value="Genomic_DNA"/>
</dbReference>
<protein>
    <submittedName>
        <fullName evidence="2">Uncharacterized protein</fullName>
    </submittedName>
</protein>
<dbReference type="Proteomes" id="UP001066276">
    <property type="component" value="Chromosome 6"/>
</dbReference>
<reference evidence="2" key="1">
    <citation type="journal article" date="2022" name="bioRxiv">
        <title>Sequencing and chromosome-scale assembly of the giantPleurodeles waltlgenome.</title>
        <authorList>
            <person name="Brown T."/>
            <person name="Elewa A."/>
            <person name="Iarovenko S."/>
            <person name="Subramanian E."/>
            <person name="Araus A.J."/>
            <person name="Petzold A."/>
            <person name="Susuki M."/>
            <person name="Suzuki K.-i.T."/>
            <person name="Hayashi T."/>
            <person name="Toyoda A."/>
            <person name="Oliveira C."/>
            <person name="Osipova E."/>
            <person name="Leigh N.D."/>
            <person name="Simon A."/>
            <person name="Yun M.H."/>
        </authorList>
    </citation>
    <scope>NUCLEOTIDE SEQUENCE</scope>
    <source>
        <strain evidence="2">20211129_DDA</strain>
        <tissue evidence="2">Liver</tissue>
    </source>
</reference>
<evidence type="ECO:0000313" key="2">
    <source>
        <dbReference type="EMBL" id="KAJ1142009.1"/>
    </source>
</evidence>
<feature type="compositionally biased region" description="Basic and acidic residues" evidence="1">
    <location>
        <begin position="24"/>
        <end position="66"/>
    </location>
</feature>